<protein>
    <submittedName>
        <fullName evidence="2">RluA family pseudouridine synthase</fullName>
    </submittedName>
</protein>
<dbReference type="Proteomes" id="UP000749010">
    <property type="component" value="Unassembled WGS sequence"/>
</dbReference>
<dbReference type="PANTHER" id="PTHR21600:SF89">
    <property type="entry name" value="RIBOSOMAL LARGE SUBUNIT PSEUDOURIDINE SYNTHASE A"/>
    <property type="match status" value="1"/>
</dbReference>
<dbReference type="Gene3D" id="3.30.2350.10">
    <property type="entry name" value="Pseudouridine synthase"/>
    <property type="match status" value="1"/>
</dbReference>
<organism evidence="2 3">
    <name type="scientific">Candidatus Accumulibacter phosphatis</name>
    <dbReference type="NCBI Taxonomy" id="327160"/>
    <lineage>
        <taxon>Bacteria</taxon>
        <taxon>Pseudomonadati</taxon>
        <taxon>Pseudomonadota</taxon>
        <taxon>Betaproteobacteria</taxon>
        <taxon>Candidatus Accumulibacter</taxon>
    </lineage>
</organism>
<dbReference type="InterPro" id="IPR006145">
    <property type="entry name" value="PsdUridine_synth_RsuA/RluA"/>
</dbReference>
<reference evidence="2 3" key="1">
    <citation type="submission" date="2019-03" db="EMBL/GenBank/DDBJ databases">
        <title>Metabolic reconstructions from genomes of highly enriched 'Candidatus Accumulibacter' and 'Candidatus Competibacter' bioreactor populations.</title>
        <authorList>
            <person name="Annavajhala M.K."/>
            <person name="Welles L."/>
            <person name="Abbas B."/>
            <person name="Sorokin D."/>
            <person name="Park H."/>
            <person name="Van Loosdrecht M."/>
            <person name="Chandran K."/>
        </authorList>
    </citation>
    <scope>NUCLEOTIDE SEQUENCE [LARGE SCALE GENOMIC DNA]</scope>
    <source>
        <strain evidence="2 3">SBR_S</strain>
    </source>
</reference>
<sequence>MHSTSTTAVPATLATARCSDLGPDAIEILYGDAALLVVNKPAGLLAVPGRGEDKQDCLSRRVQAEFPDALIVHRLDMHTSGVLVLARGKEMQRRLSSQFAERKVNKRYVALVAGRLPAASGEIDLPLSADWPRRPRQKVDPLAGKPSLTRYQVLSHDPTTQRSRLLLVPLTGRTHQLRVHLLAIGHPIIGDALYGRAELTATNTRLMLHAEVLAFAHPASAQPLRFLCPAPF</sequence>
<dbReference type="PROSITE" id="PS01129">
    <property type="entry name" value="PSI_RLU"/>
    <property type="match status" value="1"/>
</dbReference>
<dbReference type="EMBL" id="SPMY01000016">
    <property type="protein sequence ID" value="NMQ27225.1"/>
    <property type="molecule type" value="Genomic_DNA"/>
</dbReference>
<dbReference type="SUPFAM" id="SSF55120">
    <property type="entry name" value="Pseudouridine synthase"/>
    <property type="match status" value="1"/>
</dbReference>
<dbReference type="RefSeq" id="WP_169065676.1">
    <property type="nucleotide sequence ID" value="NZ_SPMY01000016.1"/>
</dbReference>
<feature type="domain" description="Pseudouridine synthase RsuA/RluA-like" evidence="1">
    <location>
        <begin position="35"/>
        <end position="182"/>
    </location>
</feature>
<dbReference type="InterPro" id="IPR006224">
    <property type="entry name" value="PsdUridine_synth_RluA-like_CS"/>
</dbReference>
<name>A0ABX1TSP5_9PROT</name>
<comment type="caution">
    <text evidence="2">The sequence shown here is derived from an EMBL/GenBank/DDBJ whole genome shotgun (WGS) entry which is preliminary data.</text>
</comment>
<dbReference type="Pfam" id="PF00849">
    <property type="entry name" value="PseudoU_synth_2"/>
    <property type="match status" value="1"/>
</dbReference>
<keyword evidence="3" id="KW-1185">Reference proteome</keyword>
<dbReference type="PANTHER" id="PTHR21600">
    <property type="entry name" value="MITOCHONDRIAL RNA PSEUDOURIDINE SYNTHASE"/>
    <property type="match status" value="1"/>
</dbReference>
<dbReference type="InterPro" id="IPR020103">
    <property type="entry name" value="PsdUridine_synth_cat_dom_sf"/>
</dbReference>
<evidence type="ECO:0000313" key="2">
    <source>
        <dbReference type="EMBL" id="NMQ27225.1"/>
    </source>
</evidence>
<gene>
    <name evidence="2" type="ORF">E4Q23_05325</name>
</gene>
<dbReference type="CDD" id="cd02869">
    <property type="entry name" value="PseudoU_synth_RluA_like"/>
    <property type="match status" value="1"/>
</dbReference>
<accession>A0ABX1TSP5</accession>
<dbReference type="InterPro" id="IPR050188">
    <property type="entry name" value="RluA_PseudoU_synthase"/>
</dbReference>
<proteinExistence type="predicted"/>
<evidence type="ECO:0000259" key="1">
    <source>
        <dbReference type="Pfam" id="PF00849"/>
    </source>
</evidence>
<evidence type="ECO:0000313" key="3">
    <source>
        <dbReference type="Proteomes" id="UP000749010"/>
    </source>
</evidence>